<dbReference type="EMBL" id="AMGY01000005">
    <property type="protein sequence ID" value="EXJ82596.1"/>
    <property type="molecule type" value="Genomic_DNA"/>
</dbReference>
<organism evidence="3 4">
    <name type="scientific">Capronia epimyces CBS 606.96</name>
    <dbReference type="NCBI Taxonomy" id="1182542"/>
    <lineage>
        <taxon>Eukaryota</taxon>
        <taxon>Fungi</taxon>
        <taxon>Dikarya</taxon>
        <taxon>Ascomycota</taxon>
        <taxon>Pezizomycotina</taxon>
        <taxon>Eurotiomycetes</taxon>
        <taxon>Chaetothyriomycetidae</taxon>
        <taxon>Chaetothyriales</taxon>
        <taxon>Herpotrichiellaceae</taxon>
        <taxon>Capronia</taxon>
    </lineage>
</organism>
<proteinExistence type="predicted"/>
<dbReference type="GO" id="GO:0016787">
    <property type="term" value="F:hydrolase activity"/>
    <property type="evidence" value="ECO:0007669"/>
    <property type="project" value="UniProtKB-KW"/>
</dbReference>
<dbReference type="PANTHER" id="PTHR48081">
    <property type="entry name" value="AB HYDROLASE SUPERFAMILY PROTEIN C4A8.06C"/>
    <property type="match status" value="1"/>
</dbReference>
<dbReference type="PANTHER" id="PTHR48081:SF31">
    <property type="entry name" value="STERYL ACETYL HYDROLASE MUG81-RELATED"/>
    <property type="match status" value="1"/>
</dbReference>
<dbReference type="Gene3D" id="3.40.50.1820">
    <property type="entry name" value="alpha/beta hydrolase"/>
    <property type="match status" value="1"/>
</dbReference>
<dbReference type="Pfam" id="PF07859">
    <property type="entry name" value="Abhydrolase_3"/>
    <property type="match status" value="1"/>
</dbReference>
<keyword evidence="1" id="KW-0378">Hydrolase</keyword>
<evidence type="ECO:0000313" key="4">
    <source>
        <dbReference type="Proteomes" id="UP000019478"/>
    </source>
</evidence>
<dbReference type="RefSeq" id="XP_007734719.1">
    <property type="nucleotide sequence ID" value="XM_007736529.1"/>
</dbReference>
<keyword evidence="4" id="KW-1185">Reference proteome</keyword>
<dbReference type="HOGENOM" id="CLU_042179_1_1_1"/>
<dbReference type="eggNOG" id="KOG1515">
    <property type="taxonomic scope" value="Eukaryota"/>
</dbReference>
<dbReference type="GeneID" id="19170519"/>
<evidence type="ECO:0000259" key="2">
    <source>
        <dbReference type="Pfam" id="PF07859"/>
    </source>
</evidence>
<evidence type="ECO:0000256" key="1">
    <source>
        <dbReference type="ARBA" id="ARBA00022801"/>
    </source>
</evidence>
<feature type="domain" description="Alpha/beta hydrolase fold-3" evidence="2">
    <location>
        <begin position="71"/>
        <end position="285"/>
    </location>
</feature>
<dbReference type="AlphaFoldDB" id="W9Y028"/>
<dbReference type="SUPFAM" id="SSF53474">
    <property type="entry name" value="alpha/beta-Hydrolases"/>
    <property type="match status" value="1"/>
</dbReference>
<dbReference type="STRING" id="1182542.W9Y028"/>
<gene>
    <name evidence="3" type="ORF">A1O3_06409</name>
</gene>
<sequence length="313" mass="34297">MSRSAAHDERNTSFREAFRTPFEFASSAAPTAQLVQTETQKLKLEHDVEDIPNSNGARLHWIGDRSAEKVLLYFHGGGFCLPALNGHILFLNQTQQYLESKGKKIVIAFLEYNGSEGSRYPAQIFQGTEALRFVLEKGWKPSNIVIGGDSAGANLAITTISVVLHSFPGIPPLSLSGHLAGLLLISAWIGFSRDTQSWTENADKDCIPAECAIQLTDAYADPADRNNYSEPGQADVSWWKGLPADRILNVYGGAEVLRDHIAELGDKLEKAGNRVENVECPLEVHIDCILDAMSGLDAGLMSTKVWEWLSSVL</sequence>
<name>W9Y028_9EURO</name>
<dbReference type="InterPro" id="IPR029058">
    <property type="entry name" value="AB_hydrolase_fold"/>
</dbReference>
<dbReference type="Proteomes" id="UP000019478">
    <property type="component" value="Unassembled WGS sequence"/>
</dbReference>
<evidence type="ECO:0000313" key="3">
    <source>
        <dbReference type="EMBL" id="EXJ82596.1"/>
    </source>
</evidence>
<dbReference type="InterPro" id="IPR013094">
    <property type="entry name" value="AB_hydrolase_3"/>
</dbReference>
<dbReference type="OrthoDB" id="2152029at2759"/>
<reference evidence="3 4" key="1">
    <citation type="submission" date="2013-03" db="EMBL/GenBank/DDBJ databases">
        <title>The Genome Sequence of Capronia epimyces CBS 606.96.</title>
        <authorList>
            <consortium name="The Broad Institute Genomics Platform"/>
            <person name="Cuomo C."/>
            <person name="de Hoog S."/>
            <person name="Gorbushina A."/>
            <person name="Walker B."/>
            <person name="Young S.K."/>
            <person name="Zeng Q."/>
            <person name="Gargeya S."/>
            <person name="Fitzgerald M."/>
            <person name="Haas B."/>
            <person name="Abouelleil A."/>
            <person name="Allen A.W."/>
            <person name="Alvarado L."/>
            <person name="Arachchi H.M."/>
            <person name="Berlin A.M."/>
            <person name="Chapman S.B."/>
            <person name="Gainer-Dewar J."/>
            <person name="Goldberg J."/>
            <person name="Griggs A."/>
            <person name="Gujja S."/>
            <person name="Hansen M."/>
            <person name="Howarth C."/>
            <person name="Imamovic A."/>
            <person name="Ireland A."/>
            <person name="Larimer J."/>
            <person name="McCowan C."/>
            <person name="Murphy C."/>
            <person name="Pearson M."/>
            <person name="Poon T.W."/>
            <person name="Priest M."/>
            <person name="Roberts A."/>
            <person name="Saif S."/>
            <person name="Shea T."/>
            <person name="Sisk P."/>
            <person name="Sykes S."/>
            <person name="Wortman J."/>
            <person name="Nusbaum C."/>
            <person name="Birren B."/>
        </authorList>
    </citation>
    <scope>NUCLEOTIDE SEQUENCE [LARGE SCALE GENOMIC DNA]</scope>
    <source>
        <strain evidence="3 4">CBS 606.96</strain>
    </source>
</reference>
<accession>W9Y028</accession>
<protein>
    <recommendedName>
        <fullName evidence="2">Alpha/beta hydrolase fold-3 domain-containing protein</fullName>
    </recommendedName>
</protein>
<comment type="caution">
    <text evidence="3">The sequence shown here is derived from an EMBL/GenBank/DDBJ whole genome shotgun (WGS) entry which is preliminary data.</text>
</comment>
<dbReference type="InterPro" id="IPR050300">
    <property type="entry name" value="GDXG_lipolytic_enzyme"/>
</dbReference>